<dbReference type="EMBL" id="LAZR01009832">
    <property type="protein sequence ID" value="KKM70361.1"/>
    <property type="molecule type" value="Genomic_DNA"/>
</dbReference>
<gene>
    <name evidence="1" type="ORF">LCGC14_1441570</name>
</gene>
<feature type="non-terminal residue" evidence="1">
    <location>
        <position position="38"/>
    </location>
</feature>
<evidence type="ECO:0000313" key="1">
    <source>
        <dbReference type="EMBL" id="KKM70361.1"/>
    </source>
</evidence>
<proteinExistence type="predicted"/>
<organism evidence="1">
    <name type="scientific">marine sediment metagenome</name>
    <dbReference type="NCBI Taxonomy" id="412755"/>
    <lineage>
        <taxon>unclassified sequences</taxon>
        <taxon>metagenomes</taxon>
        <taxon>ecological metagenomes</taxon>
    </lineage>
</organism>
<name>A0A0F9K6T5_9ZZZZ</name>
<dbReference type="AlphaFoldDB" id="A0A0F9K6T5"/>
<sequence length="38" mass="4295">MPPGGVHPIAYERCVIKPFRGNTEYFEGRISENFATLP</sequence>
<protein>
    <submittedName>
        <fullName evidence="1">Uncharacterized protein</fullName>
    </submittedName>
</protein>
<comment type="caution">
    <text evidence="1">The sequence shown here is derived from an EMBL/GenBank/DDBJ whole genome shotgun (WGS) entry which is preliminary data.</text>
</comment>
<reference evidence="1" key="1">
    <citation type="journal article" date="2015" name="Nature">
        <title>Complex archaea that bridge the gap between prokaryotes and eukaryotes.</title>
        <authorList>
            <person name="Spang A."/>
            <person name="Saw J.H."/>
            <person name="Jorgensen S.L."/>
            <person name="Zaremba-Niedzwiedzka K."/>
            <person name="Martijn J."/>
            <person name="Lind A.E."/>
            <person name="van Eijk R."/>
            <person name="Schleper C."/>
            <person name="Guy L."/>
            <person name="Ettema T.J."/>
        </authorList>
    </citation>
    <scope>NUCLEOTIDE SEQUENCE</scope>
</reference>
<accession>A0A0F9K6T5</accession>